<evidence type="ECO:0000256" key="2">
    <source>
        <dbReference type="ARBA" id="ARBA00022475"/>
    </source>
</evidence>
<keyword evidence="5 6" id="KW-0472">Membrane</keyword>
<gene>
    <name evidence="8" type="ORF">SAMN05660299_01644</name>
</gene>
<evidence type="ECO:0000256" key="1">
    <source>
        <dbReference type="ARBA" id="ARBA00004651"/>
    </source>
</evidence>
<evidence type="ECO:0000256" key="3">
    <source>
        <dbReference type="ARBA" id="ARBA00022692"/>
    </source>
</evidence>
<evidence type="ECO:0000313" key="8">
    <source>
        <dbReference type="EMBL" id="SDM85540.1"/>
    </source>
</evidence>
<dbReference type="AlphaFoldDB" id="A0A1G9WM18"/>
<dbReference type="RefSeq" id="WP_091650447.1">
    <property type="nucleotide sequence ID" value="NZ_FNHQ01000015.1"/>
</dbReference>
<feature type="transmembrane region" description="Helical" evidence="6">
    <location>
        <begin position="124"/>
        <end position="141"/>
    </location>
</feature>
<keyword evidence="9" id="KW-1185">Reference proteome</keyword>
<dbReference type="InterPro" id="IPR018076">
    <property type="entry name" value="T2SS_GspF_dom"/>
</dbReference>
<organism evidence="8 9">
    <name type="scientific">Megasphaera paucivorans</name>
    <dbReference type="NCBI Taxonomy" id="349095"/>
    <lineage>
        <taxon>Bacteria</taxon>
        <taxon>Bacillati</taxon>
        <taxon>Bacillota</taxon>
        <taxon>Negativicutes</taxon>
        <taxon>Veillonellales</taxon>
        <taxon>Veillonellaceae</taxon>
        <taxon>Megasphaera</taxon>
    </lineage>
</organism>
<feature type="transmembrane region" description="Helical" evidence="6">
    <location>
        <begin position="266"/>
        <end position="286"/>
    </location>
</feature>
<dbReference type="EMBL" id="FNHQ01000015">
    <property type="protein sequence ID" value="SDM85540.1"/>
    <property type="molecule type" value="Genomic_DNA"/>
</dbReference>
<feature type="domain" description="Type II secretion system protein GspF" evidence="7">
    <location>
        <begin position="160"/>
        <end position="283"/>
    </location>
</feature>
<proteinExistence type="predicted"/>
<evidence type="ECO:0000313" key="9">
    <source>
        <dbReference type="Proteomes" id="UP000199309"/>
    </source>
</evidence>
<dbReference type="Proteomes" id="UP000199309">
    <property type="component" value="Unassembled WGS sequence"/>
</dbReference>
<keyword evidence="3 6" id="KW-0812">Transmembrane</keyword>
<evidence type="ECO:0000256" key="6">
    <source>
        <dbReference type="SAM" id="Phobius"/>
    </source>
</evidence>
<keyword evidence="4 6" id="KW-1133">Transmembrane helix</keyword>
<evidence type="ECO:0000256" key="5">
    <source>
        <dbReference type="ARBA" id="ARBA00023136"/>
    </source>
</evidence>
<feature type="transmembrane region" description="Helical" evidence="6">
    <location>
        <begin position="96"/>
        <end position="118"/>
    </location>
</feature>
<dbReference type="PANTHER" id="PTHR35007">
    <property type="entry name" value="INTEGRAL MEMBRANE PROTEIN-RELATED"/>
    <property type="match status" value="1"/>
</dbReference>
<dbReference type="PANTHER" id="PTHR35007:SF1">
    <property type="entry name" value="PILUS ASSEMBLY PROTEIN"/>
    <property type="match status" value="1"/>
</dbReference>
<evidence type="ECO:0000259" key="7">
    <source>
        <dbReference type="Pfam" id="PF00482"/>
    </source>
</evidence>
<dbReference type="STRING" id="349095.SAMN05660299_01644"/>
<feature type="transmembrane region" description="Helical" evidence="6">
    <location>
        <begin position="298"/>
        <end position="317"/>
    </location>
</feature>
<evidence type="ECO:0000256" key="4">
    <source>
        <dbReference type="ARBA" id="ARBA00022989"/>
    </source>
</evidence>
<protein>
    <submittedName>
        <fullName evidence="8">Tight adherence protein B</fullName>
    </submittedName>
</protein>
<dbReference type="GO" id="GO:0005886">
    <property type="term" value="C:plasma membrane"/>
    <property type="evidence" value="ECO:0007669"/>
    <property type="project" value="UniProtKB-SubCell"/>
</dbReference>
<dbReference type="Gene3D" id="1.20.81.30">
    <property type="entry name" value="Type II secretion system (T2SS), domain F"/>
    <property type="match status" value="1"/>
</dbReference>
<sequence length="325" mass="36069">MVILLSLTIGLFFFIVITIFLLRAGVSTKRVDVNAKMRPYMEQRNIQAAQPRRQVAGQFFEALLRVIHPIGSSIIRMPQAISMDQRMQQADLPFRGADFIVLMVLVGIVAGVVAAILFQNVFSGVLLGLMAMIASFFWLQIHIQQRRTAFGNQLGDALVMMANALRAGFSFNQTMSLVGREMSPPISTEFTKTIMEIQLGASTETAMENMGRRIPSKDLDLVVTAVLIQRQVGGNLSQILDTVAQTIMDRIRMKREIKALTAQGRLSGYILACLPFGFAGIILLIAPEFMMPLFTLTIGRILIGVGIFLDFIGLMIIRKLVNIEM</sequence>
<dbReference type="Pfam" id="PF00482">
    <property type="entry name" value="T2SSF"/>
    <property type="match status" value="1"/>
</dbReference>
<feature type="transmembrane region" description="Helical" evidence="6">
    <location>
        <begin position="6"/>
        <end position="26"/>
    </location>
</feature>
<reference evidence="8 9" key="1">
    <citation type="submission" date="2016-10" db="EMBL/GenBank/DDBJ databases">
        <authorList>
            <person name="de Groot N.N."/>
        </authorList>
    </citation>
    <scope>NUCLEOTIDE SEQUENCE [LARGE SCALE GENOMIC DNA]</scope>
    <source>
        <strain evidence="8 9">DSM 16981</strain>
    </source>
</reference>
<accession>A0A1G9WM18</accession>
<dbReference type="InterPro" id="IPR042094">
    <property type="entry name" value="T2SS_GspF_sf"/>
</dbReference>
<comment type="subcellular location">
    <subcellularLocation>
        <location evidence="1">Cell membrane</location>
        <topology evidence="1">Multi-pass membrane protein</topology>
    </subcellularLocation>
</comment>
<name>A0A1G9WM18_9FIRM</name>
<keyword evidence="2" id="KW-1003">Cell membrane</keyword>